<accession>A0ACB8WIM7</accession>
<evidence type="ECO:0000313" key="1">
    <source>
        <dbReference type="EMBL" id="KAI3367654.1"/>
    </source>
</evidence>
<keyword evidence="2" id="KW-1185">Reference proteome</keyword>
<comment type="caution">
    <text evidence="1">The sequence shown here is derived from an EMBL/GenBank/DDBJ whole genome shotgun (WGS) entry which is preliminary data.</text>
</comment>
<proteinExistence type="predicted"/>
<protein>
    <submittedName>
        <fullName evidence="1">Uncharacterized protein</fullName>
    </submittedName>
</protein>
<dbReference type="Proteomes" id="UP000831701">
    <property type="component" value="Chromosome 9"/>
</dbReference>
<dbReference type="EMBL" id="CM041539">
    <property type="protein sequence ID" value="KAI3367654.1"/>
    <property type="molecule type" value="Genomic_DNA"/>
</dbReference>
<sequence>MVNILAADMTEIHGEMYACGIVALFPYLMDPYSKNGYEHFYDRESGSGYLAWRLKIIQRKSVISEGRRSPCQLTSGGPKARREALFSPEVALSEEQCREAMSFMKHSTDEAAIKQKMKLTFEFRCKMVLDGEKSSEVLTEFPRFKDIRGLIEQDFILLFGEEIAAKFLERWPTTFKQKVIQQSKALPTSSDLEELIHCAEAPSYEEEMDDDTLASGWDSDLSSILLLLHLIPPSAQGRKRPGKVSSASQAEKRLVVFKKVLKRLEHFAFCLCNNLKCEMGAISTILIYGFHHSIKSATQPYLLAVGMKRSTVHEFFIVLDKQVIPCKSTTSLAAFDELFKAHFVFGTMYSQMLHNMYTFIQTTVYNIDVGKVQESPRVAEMRARMLH</sequence>
<evidence type="ECO:0000313" key="2">
    <source>
        <dbReference type="Proteomes" id="UP000831701"/>
    </source>
</evidence>
<organism evidence="1 2">
    <name type="scientific">Scortum barcoo</name>
    <name type="common">barcoo grunter</name>
    <dbReference type="NCBI Taxonomy" id="214431"/>
    <lineage>
        <taxon>Eukaryota</taxon>
        <taxon>Metazoa</taxon>
        <taxon>Chordata</taxon>
        <taxon>Craniata</taxon>
        <taxon>Vertebrata</taxon>
        <taxon>Euteleostomi</taxon>
        <taxon>Actinopterygii</taxon>
        <taxon>Neopterygii</taxon>
        <taxon>Teleostei</taxon>
        <taxon>Neoteleostei</taxon>
        <taxon>Acanthomorphata</taxon>
        <taxon>Eupercaria</taxon>
        <taxon>Centrarchiformes</taxon>
        <taxon>Terapontoidei</taxon>
        <taxon>Terapontidae</taxon>
        <taxon>Scortum</taxon>
    </lineage>
</organism>
<name>A0ACB8WIM7_9TELE</name>
<reference evidence="1" key="1">
    <citation type="submission" date="2022-04" db="EMBL/GenBank/DDBJ databases">
        <title>Jade perch genome.</title>
        <authorList>
            <person name="Chao B."/>
        </authorList>
    </citation>
    <scope>NUCLEOTIDE SEQUENCE</scope>
    <source>
        <strain evidence="1">CB-2022</strain>
    </source>
</reference>
<gene>
    <name evidence="1" type="ORF">L3Q82_026496</name>
</gene>